<accession>A0A4C1WGG2</accession>
<keyword evidence="1" id="KW-0472">Membrane</keyword>
<organism evidence="2 3">
    <name type="scientific">Eumeta variegata</name>
    <name type="common">Bagworm moth</name>
    <name type="synonym">Eumeta japonica</name>
    <dbReference type="NCBI Taxonomy" id="151549"/>
    <lineage>
        <taxon>Eukaryota</taxon>
        <taxon>Metazoa</taxon>
        <taxon>Ecdysozoa</taxon>
        <taxon>Arthropoda</taxon>
        <taxon>Hexapoda</taxon>
        <taxon>Insecta</taxon>
        <taxon>Pterygota</taxon>
        <taxon>Neoptera</taxon>
        <taxon>Endopterygota</taxon>
        <taxon>Lepidoptera</taxon>
        <taxon>Glossata</taxon>
        <taxon>Ditrysia</taxon>
        <taxon>Tineoidea</taxon>
        <taxon>Psychidae</taxon>
        <taxon>Oiketicinae</taxon>
        <taxon>Eumeta</taxon>
    </lineage>
</organism>
<name>A0A4C1WGG2_EUMVA</name>
<proteinExistence type="predicted"/>
<reference evidence="2 3" key="1">
    <citation type="journal article" date="2019" name="Commun. Biol.">
        <title>The bagworm genome reveals a unique fibroin gene that provides high tensile strength.</title>
        <authorList>
            <person name="Kono N."/>
            <person name="Nakamura H."/>
            <person name="Ohtoshi R."/>
            <person name="Tomita M."/>
            <person name="Numata K."/>
            <person name="Arakawa K."/>
        </authorList>
    </citation>
    <scope>NUCLEOTIDE SEQUENCE [LARGE SCALE GENOMIC DNA]</scope>
</reference>
<keyword evidence="1" id="KW-1133">Transmembrane helix</keyword>
<protein>
    <submittedName>
        <fullName evidence="2">Uncharacterized protein</fullName>
    </submittedName>
</protein>
<sequence>MRGTNGSGVAGAAGRPLSRVMRGLEVRPYRSVHLRRSVAIPLSIKSRRARGARPALVPRPAAEIAPSVIQHPRFLYRFSTTHICALIAMLALEWRKTVLYIMSMTCAPLTLLNTIKILIIESLPT</sequence>
<dbReference type="Proteomes" id="UP000299102">
    <property type="component" value="Unassembled WGS sequence"/>
</dbReference>
<comment type="caution">
    <text evidence="2">The sequence shown here is derived from an EMBL/GenBank/DDBJ whole genome shotgun (WGS) entry which is preliminary data.</text>
</comment>
<feature type="transmembrane region" description="Helical" evidence="1">
    <location>
        <begin position="98"/>
        <end position="119"/>
    </location>
</feature>
<keyword evidence="3" id="KW-1185">Reference proteome</keyword>
<evidence type="ECO:0000313" key="3">
    <source>
        <dbReference type="Proteomes" id="UP000299102"/>
    </source>
</evidence>
<dbReference type="AlphaFoldDB" id="A0A4C1WGG2"/>
<dbReference type="EMBL" id="BGZK01000554">
    <property type="protein sequence ID" value="GBP49930.1"/>
    <property type="molecule type" value="Genomic_DNA"/>
</dbReference>
<gene>
    <name evidence="2" type="ORF">EVAR_29543_1</name>
</gene>
<keyword evidence="1" id="KW-0812">Transmembrane</keyword>
<evidence type="ECO:0000313" key="2">
    <source>
        <dbReference type="EMBL" id="GBP49930.1"/>
    </source>
</evidence>
<evidence type="ECO:0000256" key="1">
    <source>
        <dbReference type="SAM" id="Phobius"/>
    </source>
</evidence>